<keyword evidence="13" id="KW-0175">Coiled coil</keyword>
<evidence type="ECO:0000256" key="3">
    <source>
        <dbReference type="ARBA" id="ARBA00004922"/>
    </source>
</evidence>
<dbReference type="FunFam" id="3.40.1180.10:FF:000002">
    <property type="entry name" value="Alkyl transferase"/>
    <property type="match status" value="1"/>
</dbReference>
<comment type="caution">
    <text evidence="14">The sequence shown here is derived from an EMBL/GenBank/DDBJ whole genome shotgun (WGS) entry which is preliminary data.</text>
</comment>
<evidence type="ECO:0000313" key="14">
    <source>
        <dbReference type="EMBL" id="KAK4874725.1"/>
    </source>
</evidence>
<dbReference type="PROSITE" id="PS01066">
    <property type="entry name" value="UPP_SYNTHASE"/>
    <property type="match status" value="1"/>
</dbReference>
<comment type="function">
    <text evidence="10">With NUS1, forms the dehydrodolichyl diphosphate synthase (DDS) complex, an essential component of the dolichol monophosphate (Dol-P) biosynthetic machinery. Adds multiple copies of isopentenyl pyrophosphate (IPP) to farnesyl pyrophosphate (FPP) to produce dehydrodolichyl diphosphate (Dedol-PP), a precursor of dolichol which is utilized as a sugar carrier in protein glycosylation in the endoplasmic reticulum (ER).</text>
</comment>
<dbReference type="SUPFAM" id="SSF64005">
    <property type="entry name" value="Undecaprenyl diphosphate synthase"/>
    <property type="match status" value="1"/>
</dbReference>
<keyword evidence="5 12" id="KW-0808">Transferase</keyword>
<dbReference type="AlphaFoldDB" id="A0AAN7SNZ0"/>
<accession>A0AAN7SNZ0</accession>
<evidence type="ECO:0000256" key="8">
    <source>
        <dbReference type="ARBA" id="ARBA00023136"/>
    </source>
</evidence>
<evidence type="ECO:0000256" key="9">
    <source>
        <dbReference type="ARBA" id="ARBA00047353"/>
    </source>
</evidence>
<dbReference type="GO" id="GO:0016094">
    <property type="term" value="P:polyprenol biosynthetic process"/>
    <property type="evidence" value="ECO:0007669"/>
    <property type="project" value="TreeGrafter"/>
</dbReference>
<comment type="subunit">
    <text evidence="11">Forms an active dehydrodolichyl diphosphate synthase complex with NUS1.</text>
</comment>
<evidence type="ECO:0000256" key="1">
    <source>
        <dbReference type="ARBA" id="ARBA00001946"/>
    </source>
</evidence>
<dbReference type="GO" id="GO:0005789">
    <property type="term" value="C:endoplasmic reticulum membrane"/>
    <property type="evidence" value="ECO:0007669"/>
    <property type="project" value="UniProtKB-SubCell"/>
</dbReference>
<evidence type="ECO:0000256" key="7">
    <source>
        <dbReference type="ARBA" id="ARBA00022842"/>
    </source>
</evidence>
<feature type="coiled-coil region" evidence="13">
    <location>
        <begin position="87"/>
        <end position="114"/>
    </location>
</feature>
<keyword evidence="6" id="KW-0256">Endoplasmic reticulum</keyword>
<dbReference type="InterPro" id="IPR018520">
    <property type="entry name" value="UPP_synth-like_CS"/>
</dbReference>
<comment type="pathway">
    <text evidence="3">Protein modification; protein glycosylation.</text>
</comment>
<evidence type="ECO:0000313" key="15">
    <source>
        <dbReference type="Proteomes" id="UP001353858"/>
    </source>
</evidence>
<evidence type="ECO:0000256" key="5">
    <source>
        <dbReference type="ARBA" id="ARBA00022679"/>
    </source>
</evidence>
<evidence type="ECO:0000256" key="10">
    <source>
        <dbReference type="ARBA" id="ARBA00058504"/>
    </source>
</evidence>
<evidence type="ECO:0000256" key="13">
    <source>
        <dbReference type="SAM" id="Coils"/>
    </source>
</evidence>
<name>A0AAN7SNZ0_9COLE</name>
<dbReference type="PANTHER" id="PTHR10291:SF43">
    <property type="entry name" value="DEHYDRODOLICHYL DIPHOSPHATE SYNTHASE COMPLEX SUBUNIT DHDDS"/>
    <property type="match status" value="1"/>
</dbReference>
<evidence type="ECO:0000256" key="4">
    <source>
        <dbReference type="ARBA" id="ARBA00005432"/>
    </source>
</evidence>
<evidence type="ECO:0000256" key="2">
    <source>
        <dbReference type="ARBA" id="ARBA00004406"/>
    </source>
</evidence>
<dbReference type="CDD" id="cd00475">
    <property type="entry name" value="Cis_IPPS"/>
    <property type="match status" value="1"/>
</dbReference>
<protein>
    <recommendedName>
        <fullName evidence="12">Alkyl transferase</fullName>
        <ecNumber evidence="12">2.5.1.-</ecNumber>
    </recommendedName>
</protein>
<reference evidence="15" key="1">
    <citation type="submission" date="2023-01" db="EMBL/GenBank/DDBJ databases">
        <title>Key to firefly adult light organ development and bioluminescence: homeobox transcription factors regulate luciferase expression and transportation to peroxisome.</title>
        <authorList>
            <person name="Fu X."/>
        </authorList>
    </citation>
    <scope>NUCLEOTIDE SEQUENCE [LARGE SCALE GENOMIC DNA]</scope>
</reference>
<proteinExistence type="inferred from homology"/>
<keyword evidence="7" id="KW-0460">Magnesium</keyword>
<dbReference type="HAMAP" id="MF_01139">
    <property type="entry name" value="ISPT"/>
    <property type="match status" value="1"/>
</dbReference>
<dbReference type="EC" id="2.5.1.-" evidence="12"/>
<dbReference type="Proteomes" id="UP001353858">
    <property type="component" value="Unassembled WGS sequence"/>
</dbReference>
<dbReference type="InterPro" id="IPR001441">
    <property type="entry name" value="UPP_synth-like"/>
</dbReference>
<dbReference type="InterPro" id="IPR036424">
    <property type="entry name" value="UPP_synth-like_sf"/>
</dbReference>
<evidence type="ECO:0000256" key="12">
    <source>
        <dbReference type="RuleBase" id="RU363018"/>
    </source>
</evidence>
<dbReference type="GO" id="GO:1904423">
    <property type="term" value="C:dehydrodolichyl diphosphate synthase complex"/>
    <property type="evidence" value="ECO:0007669"/>
    <property type="project" value="TreeGrafter"/>
</dbReference>
<dbReference type="NCBIfam" id="TIGR00055">
    <property type="entry name" value="uppS"/>
    <property type="match status" value="1"/>
</dbReference>
<gene>
    <name evidence="14" type="ORF">RN001_014085</name>
</gene>
<evidence type="ECO:0000256" key="11">
    <source>
        <dbReference type="ARBA" id="ARBA00064670"/>
    </source>
</evidence>
<comment type="catalytic activity">
    <reaction evidence="9">
        <text>n isopentenyl diphosphate + (2E,6E)-farnesyl diphosphate = a di-trans,poly-cis-polyprenyl diphosphate + n diphosphate</text>
        <dbReference type="Rhea" id="RHEA:53008"/>
        <dbReference type="Rhea" id="RHEA-COMP:19494"/>
        <dbReference type="ChEBI" id="CHEBI:33019"/>
        <dbReference type="ChEBI" id="CHEBI:128769"/>
        <dbReference type="ChEBI" id="CHEBI:136960"/>
        <dbReference type="ChEBI" id="CHEBI:175763"/>
        <dbReference type="EC" id="2.5.1.87"/>
    </reaction>
</comment>
<keyword evidence="15" id="KW-1185">Reference proteome</keyword>
<comment type="cofactor">
    <cofactor evidence="1">
        <name>Mg(2+)</name>
        <dbReference type="ChEBI" id="CHEBI:18420"/>
    </cofactor>
</comment>
<evidence type="ECO:0000256" key="6">
    <source>
        <dbReference type="ARBA" id="ARBA00022824"/>
    </source>
</evidence>
<dbReference type="PANTHER" id="PTHR10291">
    <property type="entry name" value="DEHYDRODOLICHYL DIPHOSPHATE SYNTHASE FAMILY MEMBER"/>
    <property type="match status" value="1"/>
</dbReference>
<comment type="similarity">
    <text evidence="4 12">Belongs to the UPP synthase family.</text>
</comment>
<organism evidence="14 15">
    <name type="scientific">Aquatica leii</name>
    <dbReference type="NCBI Taxonomy" id="1421715"/>
    <lineage>
        <taxon>Eukaryota</taxon>
        <taxon>Metazoa</taxon>
        <taxon>Ecdysozoa</taxon>
        <taxon>Arthropoda</taxon>
        <taxon>Hexapoda</taxon>
        <taxon>Insecta</taxon>
        <taxon>Pterygota</taxon>
        <taxon>Neoptera</taxon>
        <taxon>Endopterygota</taxon>
        <taxon>Coleoptera</taxon>
        <taxon>Polyphaga</taxon>
        <taxon>Elateriformia</taxon>
        <taxon>Elateroidea</taxon>
        <taxon>Lampyridae</taxon>
        <taxon>Luciolinae</taxon>
        <taxon>Aquatica</taxon>
    </lineage>
</organism>
<dbReference type="EMBL" id="JARPUR010000006">
    <property type="protein sequence ID" value="KAK4874725.1"/>
    <property type="molecule type" value="Genomic_DNA"/>
</dbReference>
<dbReference type="GO" id="GO:0045547">
    <property type="term" value="F:ditrans,polycis-polyprenyl diphosphate synthase [(2E,6E)-farnesyl diphosphate specific] activity"/>
    <property type="evidence" value="ECO:0007669"/>
    <property type="project" value="UniProtKB-EC"/>
</dbReference>
<comment type="subcellular location">
    <subcellularLocation>
        <location evidence="2">Endoplasmic reticulum membrane</location>
        <topology evidence="2">Peripheral membrane protein</topology>
    </subcellularLocation>
</comment>
<keyword evidence="8" id="KW-0472">Membrane</keyword>
<sequence>MSWIVSNSLTWFQKFCINILKCGPIPQHVAFIMDGNRRYAKKKQVEKRIAHTRGFDKLAETLQWCLELGIREVTMYAFSIENFNRSAEEVDTLMNLAREKYKRLMDEKDKLMADGVRIRVLGNLDLLPADIRKSIAEAMLMTKDNNKIFLNVAMAYTSRDDITNAIKVVKDGVHEGALEIDDIDDQLLNFSMYTNHCQNLDVLVRTSGETRLSDFFLWQCAFANVYITDVLWPEFSVWQLLGVVFKFQRNYHILNKYNYEYKTDSLTTRKQKFLEKLEFHRISTLEGYKSLCT</sequence>
<dbReference type="Pfam" id="PF01255">
    <property type="entry name" value="Prenyltransf"/>
    <property type="match status" value="1"/>
</dbReference>
<dbReference type="Gene3D" id="3.40.1180.10">
    <property type="entry name" value="Decaprenyl diphosphate synthase-like"/>
    <property type="match status" value="1"/>
</dbReference>